<dbReference type="NCBIfam" id="NF008305">
    <property type="entry name" value="PRK11097.1"/>
    <property type="match status" value="1"/>
</dbReference>
<dbReference type="SUPFAM" id="SSF48208">
    <property type="entry name" value="Six-hairpin glycosidases"/>
    <property type="match status" value="1"/>
</dbReference>
<evidence type="ECO:0000256" key="3">
    <source>
        <dbReference type="ARBA" id="ARBA00012601"/>
    </source>
</evidence>
<protein>
    <recommendedName>
        <fullName evidence="3">cellulase</fullName>
        <ecNumber evidence="3">3.2.1.4</ecNumber>
    </recommendedName>
</protein>
<proteinExistence type="inferred from homology"/>
<keyword evidence="5" id="KW-0136">Cellulose degradation</keyword>
<keyword evidence="6 9" id="KW-0326">Glycosidase</keyword>
<keyword evidence="4 9" id="KW-0378">Hydrolase</keyword>
<evidence type="ECO:0000313" key="10">
    <source>
        <dbReference type="Proteomes" id="UP000318405"/>
    </source>
</evidence>
<evidence type="ECO:0000256" key="4">
    <source>
        <dbReference type="ARBA" id="ARBA00022801"/>
    </source>
</evidence>
<feature type="signal peptide" evidence="8">
    <location>
        <begin position="1"/>
        <end position="27"/>
    </location>
</feature>
<comment type="caution">
    <text evidence="9">The sequence shown here is derived from an EMBL/GenBank/DDBJ whole genome shotgun (WGS) entry which is preliminary data.</text>
</comment>
<evidence type="ECO:0000256" key="6">
    <source>
        <dbReference type="ARBA" id="ARBA00023295"/>
    </source>
</evidence>
<evidence type="ECO:0000256" key="5">
    <source>
        <dbReference type="ARBA" id="ARBA00023001"/>
    </source>
</evidence>
<keyword evidence="10" id="KW-1185">Reference proteome</keyword>
<dbReference type="GO" id="GO:0030245">
    <property type="term" value="P:cellulose catabolic process"/>
    <property type="evidence" value="ECO:0007669"/>
    <property type="project" value="UniProtKB-KW"/>
</dbReference>
<dbReference type="InterPro" id="IPR012341">
    <property type="entry name" value="6hp_glycosidase-like_sf"/>
</dbReference>
<feature type="chain" id="PRO_5022236886" description="cellulase" evidence="8">
    <location>
        <begin position="28"/>
        <end position="407"/>
    </location>
</feature>
<dbReference type="InterPro" id="IPR008928">
    <property type="entry name" value="6-hairpin_glycosidase_sf"/>
</dbReference>
<evidence type="ECO:0000313" key="9">
    <source>
        <dbReference type="EMBL" id="TSH97696.1"/>
    </source>
</evidence>
<dbReference type="PRINTS" id="PR00735">
    <property type="entry name" value="GLHYDRLASE8"/>
</dbReference>
<dbReference type="Proteomes" id="UP000318405">
    <property type="component" value="Unassembled WGS sequence"/>
</dbReference>
<sequence length="407" mass="44336">MPARGPRLLARLAGLVCVAGLCATAQGQAVPAHAGAACVTDGWPLWRDFTRLFLQEDGRVVDPTVPQMHSTSESQSYAMFFALVANDRASFARIWHWSVDNLLGGDATARLPAWRWGKREDGGWGPLDTNAASDADLWFAYALLEAARLWRAPDYERQGRALLDRIAQEEVADLPGLGDMLLPGPQGFALEQGVWRLNPSYQPLPVLRLLANRNPSGPWSAIAEANVRMLEETTPHGYAADWVAYQANGKGGGEFIVDPAQGAVGSYDAIRTYLWAGMTPPSDPLASPTLARLGGMAQALQDAELPPETVDTRTGQTEGTRGFGFSAALLPYLQALRAPAERVAAMRQEVDGQLARHDAPLPDGQQAPYYDYMLSLFGLGYMDQHYRFLASGALQTRWEKTCRAPQG</sequence>
<evidence type="ECO:0000256" key="2">
    <source>
        <dbReference type="ARBA" id="ARBA00009209"/>
    </source>
</evidence>
<reference evidence="9 10" key="1">
    <citation type="submission" date="2019-07" db="EMBL/GenBank/DDBJ databases">
        <title>Qingshengfaniella alkalisoli gen. nov., sp. nov., isolated from saline soil.</title>
        <authorList>
            <person name="Xu L."/>
            <person name="Huang X.-X."/>
            <person name="Sun J.-Q."/>
        </authorList>
    </citation>
    <scope>NUCLEOTIDE SEQUENCE [LARGE SCALE GENOMIC DNA]</scope>
    <source>
        <strain evidence="9 10">DSM 27279</strain>
    </source>
</reference>
<comment type="similarity">
    <text evidence="2">Belongs to the glycosyl hydrolase 8 (cellulase D) family.</text>
</comment>
<gene>
    <name evidence="9" type="primary">bcsZ</name>
    <name evidence="9" type="ORF">FOZ76_05360</name>
</gene>
<accession>A0A556AXR1</accession>
<evidence type="ECO:0000256" key="7">
    <source>
        <dbReference type="ARBA" id="ARBA00023326"/>
    </source>
</evidence>
<organism evidence="9 10">
    <name type="scientific">Verticiella sediminum</name>
    <dbReference type="NCBI Taxonomy" id="1247510"/>
    <lineage>
        <taxon>Bacteria</taxon>
        <taxon>Pseudomonadati</taxon>
        <taxon>Pseudomonadota</taxon>
        <taxon>Betaproteobacteria</taxon>
        <taxon>Burkholderiales</taxon>
        <taxon>Alcaligenaceae</taxon>
        <taxon>Verticiella</taxon>
    </lineage>
</organism>
<comment type="catalytic activity">
    <reaction evidence="1">
        <text>Endohydrolysis of (1-&gt;4)-beta-D-glucosidic linkages in cellulose, lichenin and cereal beta-D-glucans.</text>
        <dbReference type="EC" id="3.2.1.4"/>
    </reaction>
</comment>
<dbReference type="OrthoDB" id="9766708at2"/>
<evidence type="ECO:0000256" key="8">
    <source>
        <dbReference type="SAM" id="SignalP"/>
    </source>
</evidence>
<dbReference type="EMBL" id="VLTJ01000008">
    <property type="protein sequence ID" value="TSH97696.1"/>
    <property type="molecule type" value="Genomic_DNA"/>
</dbReference>
<dbReference type="Gene3D" id="1.50.10.10">
    <property type="match status" value="1"/>
</dbReference>
<keyword evidence="7" id="KW-0624">Polysaccharide degradation</keyword>
<dbReference type="GO" id="GO:0008810">
    <property type="term" value="F:cellulase activity"/>
    <property type="evidence" value="ECO:0007669"/>
    <property type="project" value="UniProtKB-EC"/>
</dbReference>
<dbReference type="EC" id="3.2.1.4" evidence="3"/>
<dbReference type="AlphaFoldDB" id="A0A556AXR1"/>
<keyword evidence="8" id="KW-0732">Signal</keyword>
<dbReference type="Pfam" id="PF01270">
    <property type="entry name" value="Glyco_hydro_8"/>
    <property type="match status" value="1"/>
</dbReference>
<keyword evidence="7" id="KW-0119">Carbohydrate metabolism</keyword>
<dbReference type="InterPro" id="IPR002037">
    <property type="entry name" value="Glyco_hydro_8"/>
</dbReference>
<evidence type="ECO:0000256" key="1">
    <source>
        <dbReference type="ARBA" id="ARBA00000966"/>
    </source>
</evidence>
<name>A0A556AXR1_9BURK</name>